<dbReference type="AlphaFoldDB" id="A0A1Y3BG71"/>
<proteinExistence type="predicted"/>
<comment type="caution">
    <text evidence="1">The sequence shown here is derived from an EMBL/GenBank/DDBJ whole genome shotgun (WGS) entry which is preliminary data.</text>
</comment>
<evidence type="ECO:0000313" key="1">
    <source>
        <dbReference type="EMBL" id="OTF78823.1"/>
    </source>
</evidence>
<dbReference type="EMBL" id="MUJZ01026086">
    <property type="protein sequence ID" value="OTF78823.1"/>
    <property type="molecule type" value="Genomic_DNA"/>
</dbReference>
<gene>
    <name evidence="1" type="ORF">BLA29_012034</name>
</gene>
<sequence length="85" mass="9959">MGVLLSKHSLTFAEDLVEDIEFNSTDEFIDKATERYDEAAKTCYVAGKFKIIKIQNCKCKNRIVFDNQENHSFHIYPKQQSRIQK</sequence>
<organism evidence="1 2">
    <name type="scientific">Euroglyphus maynei</name>
    <name type="common">Mayne's house dust mite</name>
    <dbReference type="NCBI Taxonomy" id="6958"/>
    <lineage>
        <taxon>Eukaryota</taxon>
        <taxon>Metazoa</taxon>
        <taxon>Ecdysozoa</taxon>
        <taxon>Arthropoda</taxon>
        <taxon>Chelicerata</taxon>
        <taxon>Arachnida</taxon>
        <taxon>Acari</taxon>
        <taxon>Acariformes</taxon>
        <taxon>Sarcoptiformes</taxon>
        <taxon>Astigmata</taxon>
        <taxon>Psoroptidia</taxon>
        <taxon>Analgoidea</taxon>
        <taxon>Pyroglyphidae</taxon>
        <taxon>Pyroglyphinae</taxon>
        <taxon>Euroglyphus</taxon>
    </lineage>
</organism>
<dbReference type="OrthoDB" id="67317at2759"/>
<keyword evidence="2" id="KW-1185">Reference proteome</keyword>
<name>A0A1Y3BG71_EURMA</name>
<dbReference type="Proteomes" id="UP000194236">
    <property type="component" value="Unassembled WGS sequence"/>
</dbReference>
<accession>A0A1Y3BG71</accession>
<protein>
    <submittedName>
        <fullName evidence="1">Uncharacterized protein</fullName>
    </submittedName>
</protein>
<evidence type="ECO:0000313" key="2">
    <source>
        <dbReference type="Proteomes" id="UP000194236"/>
    </source>
</evidence>
<reference evidence="1 2" key="1">
    <citation type="submission" date="2017-03" db="EMBL/GenBank/DDBJ databases">
        <title>Genome Survey of Euroglyphus maynei.</title>
        <authorList>
            <person name="Arlian L.G."/>
            <person name="Morgan M.S."/>
            <person name="Rider S.D."/>
        </authorList>
    </citation>
    <scope>NUCLEOTIDE SEQUENCE [LARGE SCALE GENOMIC DNA]</scope>
    <source>
        <strain evidence="1">Arlian Lab</strain>
        <tissue evidence="1">Whole body</tissue>
    </source>
</reference>